<feature type="transmembrane region" description="Helical" evidence="1">
    <location>
        <begin position="21"/>
        <end position="38"/>
    </location>
</feature>
<dbReference type="Pfam" id="PF01832">
    <property type="entry name" value="Glucosaminidase"/>
    <property type="match status" value="1"/>
</dbReference>
<evidence type="ECO:0000256" key="1">
    <source>
        <dbReference type="SAM" id="Phobius"/>
    </source>
</evidence>
<dbReference type="AlphaFoldDB" id="A0A285MYC3"/>
<name>A0A285MYC3_9AQUI</name>
<evidence type="ECO:0000259" key="2">
    <source>
        <dbReference type="Pfam" id="PF01832"/>
    </source>
</evidence>
<feature type="domain" description="Mannosyl-glycoprotein endo-beta-N-acetylglucosamidase-like" evidence="2">
    <location>
        <begin position="158"/>
        <end position="283"/>
    </location>
</feature>
<dbReference type="GO" id="GO:0004040">
    <property type="term" value="F:amidase activity"/>
    <property type="evidence" value="ECO:0007669"/>
    <property type="project" value="InterPro"/>
</dbReference>
<dbReference type="RefSeq" id="WP_096999267.1">
    <property type="nucleotide sequence ID" value="NZ_OBEI01000001.1"/>
</dbReference>
<keyword evidence="1" id="KW-1133">Transmembrane helix</keyword>
<accession>A0A285MYC3</accession>
<proteinExistence type="predicted"/>
<dbReference type="EMBL" id="OBEI01000001">
    <property type="protein sequence ID" value="SNZ02220.1"/>
    <property type="molecule type" value="Genomic_DNA"/>
</dbReference>
<dbReference type="Gene3D" id="1.10.530.10">
    <property type="match status" value="1"/>
</dbReference>
<reference evidence="4" key="1">
    <citation type="submission" date="2017-09" db="EMBL/GenBank/DDBJ databases">
        <authorList>
            <person name="Varghese N."/>
            <person name="Submissions S."/>
        </authorList>
    </citation>
    <scope>NUCLEOTIDE SEQUENCE [LARGE SCALE GENOMIC DNA]</scope>
    <source>
        <strain evidence="4">DSM 15103</strain>
    </source>
</reference>
<evidence type="ECO:0000313" key="3">
    <source>
        <dbReference type="EMBL" id="SNZ02220.1"/>
    </source>
</evidence>
<sequence length="297" mass="34978">MKLSYIKFRIFLRRLTVREKVGIVVFFLFFLVSLFQAIRDIHQYRLIKEKPKFVFKKIDIIYKEIHRPTDIVPINCSAVVPVVYTKVISLKNLPVPVKKKKFIDMILPSVLIVNFEIKQNREFVKYIKKKLEEGKEILPEEEELIGELLEKYKADGLNELLTKLNVNPVSLVLAQAAIESGWGSSRFFVKANNLFGVWTFNKKHASKIKAKNADVYLKAYSNILESIKDYYDSINLGWAYRRFRLVRLQTDNPFLLTNHLEKYSILRQVYVQRLKSIIKANKLEKYDNCRISPDFIH</sequence>
<dbReference type="OrthoDB" id="977752at2"/>
<dbReference type="Proteomes" id="UP000219036">
    <property type="component" value="Unassembled WGS sequence"/>
</dbReference>
<organism evidence="3 4">
    <name type="scientific">Persephonella hydrogeniphila</name>
    <dbReference type="NCBI Taxonomy" id="198703"/>
    <lineage>
        <taxon>Bacteria</taxon>
        <taxon>Pseudomonadati</taxon>
        <taxon>Aquificota</taxon>
        <taxon>Aquificia</taxon>
        <taxon>Aquificales</taxon>
        <taxon>Hydrogenothermaceae</taxon>
        <taxon>Persephonella</taxon>
    </lineage>
</organism>
<dbReference type="PANTHER" id="PTHR40572">
    <property type="entry name" value="PROTEIN BAX"/>
    <property type="match status" value="1"/>
</dbReference>
<dbReference type="PANTHER" id="PTHR40572:SF1">
    <property type="entry name" value="PROTEIN BAX"/>
    <property type="match status" value="1"/>
</dbReference>
<gene>
    <name evidence="3" type="ORF">SAMN06265182_0054</name>
</gene>
<keyword evidence="1" id="KW-0812">Transmembrane</keyword>
<dbReference type="InterPro" id="IPR053195">
    <property type="entry name" value="Bax-like"/>
</dbReference>
<evidence type="ECO:0000313" key="4">
    <source>
        <dbReference type="Proteomes" id="UP000219036"/>
    </source>
</evidence>
<keyword evidence="4" id="KW-1185">Reference proteome</keyword>
<keyword evidence="1" id="KW-0472">Membrane</keyword>
<dbReference type="InterPro" id="IPR002901">
    <property type="entry name" value="MGlyc_endo_b_GlcNAc-like_dom"/>
</dbReference>
<protein>
    <submittedName>
        <fullName evidence="3">Bax protein</fullName>
    </submittedName>
</protein>